<dbReference type="Proteomes" id="UP000249254">
    <property type="component" value="Unassembled WGS sequence"/>
</dbReference>
<organism evidence="3 4">
    <name type="scientific">Phenylobacterium soli</name>
    <dbReference type="NCBI Taxonomy" id="2170551"/>
    <lineage>
        <taxon>Bacteria</taxon>
        <taxon>Pseudomonadati</taxon>
        <taxon>Pseudomonadota</taxon>
        <taxon>Alphaproteobacteria</taxon>
        <taxon>Caulobacterales</taxon>
        <taxon>Caulobacteraceae</taxon>
        <taxon>Phenylobacterium</taxon>
    </lineage>
</organism>
<sequence>MILPALASALALLAPAAMTGADPATGEWLTEDGAAKVAIAPCSYAPARMCGAVTWLQDPVHKPTRDVMNPDKALRGRPLVGLLVVRDMQSAGPGRWTGGKIYDAESGKTYAGKLKALSRNRLQVEGCVLMVCDSETWTRAN</sequence>
<evidence type="ECO:0000313" key="4">
    <source>
        <dbReference type="Proteomes" id="UP000249254"/>
    </source>
</evidence>
<dbReference type="EMBL" id="QFYQ01000001">
    <property type="protein sequence ID" value="RAK54298.1"/>
    <property type="molecule type" value="Genomic_DNA"/>
</dbReference>
<reference evidence="4" key="1">
    <citation type="submission" date="2018-05" db="EMBL/GenBank/DDBJ databases">
        <authorList>
            <person name="Li X."/>
        </authorList>
    </citation>
    <scope>NUCLEOTIDE SEQUENCE [LARGE SCALE GENOMIC DNA]</scope>
    <source>
        <strain evidence="4">LX32</strain>
    </source>
</reference>
<dbReference type="RefSeq" id="WP_111528049.1">
    <property type="nucleotide sequence ID" value="NZ_JBHRSG010000002.1"/>
</dbReference>
<proteinExistence type="predicted"/>
<keyword evidence="4" id="KW-1185">Reference proteome</keyword>
<dbReference type="Pfam" id="PF09917">
    <property type="entry name" value="DUF2147"/>
    <property type="match status" value="1"/>
</dbReference>
<accession>A0A328AN18</accession>
<feature type="domain" description="DUF2147" evidence="2">
    <location>
        <begin position="26"/>
        <end position="139"/>
    </location>
</feature>
<keyword evidence="1" id="KW-0732">Signal</keyword>
<dbReference type="InterPro" id="IPR019223">
    <property type="entry name" value="DUF2147"/>
</dbReference>
<dbReference type="AlphaFoldDB" id="A0A328AN18"/>
<gene>
    <name evidence="3" type="ORF">DJ017_07045</name>
</gene>
<feature type="chain" id="PRO_5016375866" evidence="1">
    <location>
        <begin position="21"/>
        <end position="141"/>
    </location>
</feature>
<feature type="signal peptide" evidence="1">
    <location>
        <begin position="1"/>
        <end position="20"/>
    </location>
</feature>
<comment type="caution">
    <text evidence="3">The sequence shown here is derived from an EMBL/GenBank/DDBJ whole genome shotgun (WGS) entry which is preliminary data.</text>
</comment>
<evidence type="ECO:0000313" key="3">
    <source>
        <dbReference type="EMBL" id="RAK54298.1"/>
    </source>
</evidence>
<dbReference type="PANTHER" id="PTHR36919">
    <property type="entry name" value="BLR1215 PROTEIN"/>
    <property type="match status" value="1"/>
</dbReference>
<dbReference type="Gene3D" id="2.40.128.520">
    <property type="match status" value="1"/>
</dbReference>
<evidence type="ECO:0000259" key="2">
    <source>
        <dbReference type="Pfam" id="PF09917"/>
    </source>
</evidence>
<protein>
    <submittedName>
        <fullName evidence="3">DUF2147 domain-containing protein</fullName>
    </submittedName>
</protein>
<name>A0A328AN18_9CAUL</name>
<dbReference type="OrthoDB" id="9811671at2"/>
<dbReference type="PANTHER" id="PTHR36919:SF2">
    <property type="entry name" value="BLL6627 PROTEIN"/>
    <property type="match status" value="1"/>
</dbReference>
<evidence type="ECO:0000256" key="1">
    <source>
        <dbReference type="SAM" id="SignalP"/>
    </source>
</evidence>